<evidence type="ECO:0000256" key="3">
    <source>
        <dbReference type="SAM" id="Phobius"/>
    </source>
</evidence>
<dbReference type="SUPFAM" id="SSF58104">
    <property type="entry name" value="Methyl-accepting chemotaxis protein (MCP) signaling domain"/>
    <property type="match status" value="1"/>
</dbReference>
<feature type="transmembrane region" description="Helical" evidence="3">
    <location>
        <begin position="271"/>
        <end position="292"/>
    </location>
</feature>
<dbReference type="SMART" id="SM00283">
    <property type="entry name" value="MA"/>
    <property type="match status" value="1"/>
</dbReference>
<dbReference type="InterPro" id="IPR013587">
    <property type="entry name" value="Nitrate/nitrite_sensing"/>
</dbReference>
<dbReference type="PANTHER" id="PTHR32089:SF112">
    <property type="entry name" value="LYSOZYME-LIKE PROTEIN-RELATED"/>
    <property type="match status" value="1"/>
</dbReference>
<accession>A0ABS7WRY3</accession>
<reference evidence="5 6" key="1">
    <citation type="submission" date="2020-07" db="EMBL/GenBank/DDBJ databases">
        <title>Transfer of Campylobacter canadensis to the novel genus Avispirillum gen. nov., that also includes two novel species recovered from migratory waterfowl: Avispirillum anseris sp. nov. and Avispirillum brantae sp. nov.</title>
        <authorList>
            <person name="Miller W.G."/>
            <person name="Chapman M.H."/>
            <person name="Yee E."/>
            <person name="Inglis G.D."/>
        </authorList>
    </citation>
    <scope>NUCLEOTIDE SEQUENCE [LARGE SCALE GENOMIC DNA]</scope>
    <source>
        <strain evidence="5 6">L283</strain>
    </source>
</reference>
<feature type="domain" description="Methyl-accepting transducer" evidence="4">
    <location>
        <begin position="479"/>
        <end position="642"/>
    </location>
</feature>
<dbReference type="Pfam" id="PF00015">
    <property type="entry name" value="MCPsignal"/>
    <property type="match status" value="1"/>
</dbReference>
<protein>
    <submittedName>
        <fullName evidence="5">Nitrate- and nitrite sensing domain-containing protein</fullName>
    </submittedName>
</protein>
<evidence type="ECO:0000256" key="1">
    <source>
        <dbReference type="ARBA" id="ARBA00023224"/>
    </source>
</evidence>
<evidence type="ECO:0000313" key="5">
    <source>
        <dbReference type="EMBL" id="MBZ7986709.1"/>
    </source>
</evidence>
<keyword evidence="3" id="KW-1133">Transmembrane helix</keyword>
<dbReference type="EMBL" id="JACGBB010000002">
    <property type="protein sequence ID" value="MBZ7986709.1"/>
    <property type="molecule type" value="Genomic_DNA"/>
</dbReference>
<organism evidence="5 6">
    <name type="scientific">Campylobacter canadensis</name>
    <dbReference type="NCBI Taxonomy" id="449520"/>
    <lineage>
        <taxon>Bacteria</taxon>
        <taxon>Pseudomonadati</taxon>
        <taxon>Campylobacterota</taxon>
        <taxon>Epsilonproteobacteria</taxon>
        <taxon>Campylobacterales</taxon>
        <taxon>Campylobacteraceae</taxon>
        <taxon>Campylobacter</taxon>
    </lineage>
</organism>
<evidence type="ECO:0000256" key="2">
    <source>
        <dbReference type="PROSITE-ProRule" id="PRU00284"/>
    </source>
</evidence>
<dbReference type="PROSITE" id="PS50111">
    <property type="entry name" value="CHEMOTAXIS_TRANSDUC_2"/>
    <property type="match status" value="1"/>
</dbReference>
<proteinExistence type="predicted"/>
<sequence length="642" mass="72529">MRLTISRKLFLLIFVFLVILLIYNLALINKSYKTYKDTKAVENKVSLIDKNNELIHLVQAERGMSTALKSAQDVKNLNEHRLKVKEFASDSELAKIAEIRKIVDSKQSAKQIIQAYTDFIAFKLNENALILDDISSLFAKNSQELKTILSTKEYFGQLRGTLNGVFAKDEVDIQTFASVVYLHKNTQSLIKHLKDSADMKGILNSNSYKKLEEYINIFLNNNINNNFNVDNKDFFINASDVINQFKTYANNELSIIINLAKEEESAAKNSMLIQIIIAIFVQGINMLLAYIITKNIVNNLKKIELGLNSFFDFLSHKTKNIEAIVITSNDEFKSMADKINKTCESLEKNYIQDKESISEITQISMQIKSGNLNCTLYKEPNNPGIKELKNILNQMLSELQKLVGKDINKIENLLLEYSNMNFSNKINDANGKVEHSLNKLCDEIRKMLLSQSKLSDELKINSNILQDNMQELKKGSKLARDNINHSSDLISKITHSIEESNTKSKQIISQSEEIVNITNIIKDISQDIALLALNATIEAASAGEHGRGFAVVAEEVSRLANSTEQSLNLIDANVKMLVGQIYDIDKIINEQNKDINIINEQVKTIDNLSQNNDLIAQNTDERANAVDSLANNITQDLARTKF</sequence>
<evidence type="ECO:0000259" key="4">
    <source>
        <dbReference type="PROSITE" id="PS50111"/>
    </source>
</evidence>
<keyword evidence="3" id="KW-0812">Transmembrane</keyword>
<name>A0ABS7WRY3_9BACT</name>
<gene>
    <name evidence="5" type="ORF">AVCANL283_01085</name>
</gene>
<comment type="caution">
    <text evidence="5">The sequence shown here is derived from an EMBL/GenBank/DDBJ whole genome shotgun (WGS) entry which is preliminary data.</text>
</comment>
<keyword evidence="1 2" id="KW-0807">Transducer</keyword>
<dbReference type="RefSeq" id="WP_172230030.1">
    <property type="nucleotide sequence ID" value="NZ_CP035946.1"/>
</dbReference>
<dbReference type="Proteomes" id="UP000786183">
    <property type="component" value="Unassembled WGS sequence"/>
</dbReference>
<dbReference type="PANTHER" id="PTHR32089">
    <property type="entry name" value="METHYL-ACCEPTING CHEMOTAXIS PROTEIN MCPB"/>
    <property type="match status" value="1"/>
</dbReference>
<evidence type="ECO:0000313" key="6">
    <source>
        <dbReference type="Proteomes" id="UP000786183"/>
    </source>
</evidence>
<dbReference type="InterPro" id="IPR004089">
    <property type="entry name" value="MCPsignal_dom"/>
</dbReference>
<dbReference type="Gene3D" id="1.10.287.950">
    <property type="entry name" value="Methyl-accepting chemotaxis protein"/>
    <property type="match status" value="1"/>
</dbReference>
<keyword evidence="6" id="KW-1185">Reference proteome</keyword>
<keyword evidence="3" id="KW-0472">Membrane</keyword>
<dbReference type="Pfam" id="PF08376">
    <property type="entry name" value="NIT"/>
    <property type="match status" value="1"/>
</dbReference>